<proteinExistence type="predicted"/>
<name>A0A2H5BLA0_9CAUD</name>
<evidence type="ECO:0000313" key="1">
    <source>
        <dbReference type="EMBL" id="AUG87109.1"/>
    </source>
</evidence>
<evidence type="ECO:0000313" key="2">
    <source>
        <dbReference type="Proteomes" id="UP000241350"/>
    </source>
</evidence>
<keyword evidence="2" id="KW-1185">Reference proteome</keyword>
<accession>A0A2H5BLA0</accession>
<protein>
    <submittedName>
        <fullName evidence="1">Uncharacterized protein</fullName>
    </submittedName>
</protein>
<gene>
    <name evidence="1" type="ORF">SEA_ABBEYMIKOLON_38</name>
</gene>
<sequence>MTESNSAKIHVSKYRTVWLVTEGPRGRIIRVRKTWRGAMDSACAHIRRRGQRG</sequence>
<dbReference type="Proteomes" id="UP000241350">
    <property type="component" value="Segment"/>
</dbReference>
<organism evidence="1 2">
    <name type="scientific">Streptomyces phage AbbeyMikolon</name>
    <dbReference type="NCBI Taxonomy" id="2059880"/>
    <lineage>
        <taxon>Viruses</taxon>
        <taxon>Duplodnaviria</taxon>
        <taxon>Heunggongvirae</taxon>
        <taxon>Uroviricota</taxon>
        <taxon>Caudoviricetes</taxon>
        <taxon>Abbeymikolonvirus</taxon>
        <taxon>Abbeymikolonvirus abbeymikolon</taxon>
    </lineage>
</organism>
<reference evidence="1 2" key="1">
    <citation type="submission" date="2017-11" db="EMBL/GenBank/DDBJ databases">
        <authorList>
            <person name="Mikolon A."/>
            <person name="Lin K.X."/>
            <person name="Rigg S.J."/>
            <person name="Wilson J.M."/>
            <person name="Nayek S."/>
            <person name="Hughes L.E."/>
            <person name="Garlena R.A."/>
            <person name="Russell D.A."/>
            <person name="Pope W.H."/>
            <person name="Jacobs-Sera D."/>
            <person name="Hendrix R.W."/>
            <person name="Hatfull G.F."/>
        </authorList>
    </citation>
    <scope>NUCLEOTIDE SEQUENCE [LARGE SCALE GENOMIC DNA]</scope>
</reference>
<dbReference type="EMBL" id="MG593800">
    <property type="protein sequence ID" value="AUG87109.1"/>
    <property type="molecule type" value="Genomic_DNA"/>
</dbReference>